<accession>A0ABQ3GYX0</accession>
<evidence type="ECO:0000313" key="2">
    <source>
        <dbReference type="Proteomes" id="UP000604737"/>
    </source>
</evidence>
<organism evidence="1 2">
    <name type="scientific">Jeongeupia chitinilytica</name>
    <dbReference type="NCBI Taxonomy" id="1041641"/>
    <lineage>
        <taxon>Bacteria</taxon>
        <taxon>Pseudomonadati</taxon>
        <taxon>Pseudomonadota</taxon>
        <taxon>Betaproteobacteria</taxon>
        <taxon>Neisseriales</taxon>
        <taxon>Chitinibacteraceae</taxon>
        <taxon>Jeongeupia</taxon>
    </lineage>
</organism>
<sequence>MYKSLGRQLHGKEVLIDGIDLLRIVQKYCNRKVDATRAISCVGEGTATEPWRPTSIQQWFELACHVKKNKAVQYFCVAGRLIRRDIQHDLYFSDVGPAWKKWDPDADVAAIATANTTAELNRHAAAAAFLHGDAERFLEDANAADAHAADLQHRIDRNKQLAFNGSVAPTYRVGAQIMRSPENALPQNAAWAAQAKASLGKAWQVATPLTWNDAARQPAVIQAIRNMLSGKAIPLSKDYSRLQTALPVFVCAMFIAEPARNIRAFLINLILLDLAERRDFTIGEMFWHPEALNVDSALAKTPDWNGHNFVAAEVHGPVVTRTNLDRVTTLGQLHLVGGIMPASPTNGGAKGKVEALVGSQASSKAPKMDVDYIHMKEVSVLLQWIALKCPLWRARLDGLADDSLSPPFAAIVHSHHASAPKIPKKFFGTADLGVAELTSALVALDSAIKDRLASADQQL</sequence>
<proteinExistence type="predicted"/>
<evidence type="ECO:0000313" key="1">
    <source>
        <dbReference type="EMBL" id="GHD60410.1"/>
    </source>
</evidence>
<dbReference type="RefSeq" id="WP_189459410.1">
    <property type="nucleotide sequence ID" value="NZ_BMYO01000003.1"/>
</dbReference>
<name>A0ABQ3GYX0_9NEIS</name>
<gene>
    <name evidence="1" type="ORF">GCM10007350_13400</name>
</gene>
<reference evidence="2" key="1">
    <citation type="journal article" date="2019" name="Int. J. Syst. Evol. Microbiol.">
        <title>The Global Catalogue of Microorganisms (GCM) 10K type strain sequencing project: providing services to taxonomists for standard genome sequencing and annotation.</title>
        <authorList>
            <consortium name="The Broad Institute Genomics Platform"/>
            <consortium name="The Broad Institute Genome Sequencing Center for Infectious Disease"/>
            <person name="Wu L."/>
            <person name="Ma J."/>
        </authorList>
    </citation>
    <scope>NUCLEOTIDE SEQUENCE [LARGE SCALE GENOMIC DNA]</scope>
    <source>
        <strain evidence="2">KCTC 23701</strain>
    </source>
</reference>
<dbReference type="EMBL" id="BMYO01000003">
    <property type="protein sequence ID" value="GHD60410.1"/>
    <property type="molecule type" value="Genomic_DNA"/>
</dbReference>
<comment type="caution">
    <text evidence="1">The sequence shown here is derived from an EMBL/GenBank/DDBJ whole genome shotgun (WGS) entry which is preliminary data.</text>
</comment>
<dbReference type="Proteomes" id="UP000604737">
    <property type="component" value="Unassembled WGS sequence"/>
</dbReference>
<protein>
    <submittedName>
        <fullName evidence="1">Uncharacterized protein</fullName>
    </submittedName>
</protein>
<keyword evidence="2" id="KW-1185">Reference proteome</keyword>